<comment type="caution">
    <text evidence="1">The sequence shown here is derived from an EMBL/GenBank/DDBJ whole genome shotgun (WGS) entry which is preliminary data.</text>
</comment>
<proteinExistence type="predicted"/>
<protein>
    <submittedName>
        <fullName evidence="1">Uncharacterized protein</fullName>
    </submittedName>
</protein>
<evidence type="ECO:0000313" key="1">
    <source>
        <dbReference type="EMBL" id="KAI3796755.1"/>
    </source>
</evidence>
<dbReference type="Proteomes" id="UP001056120">
    <property type="component" value="Linkage Group LG12"/>
</dbReference>
<dbReference type="EMBL" id="CM042029">
    <property type="protein sequence ID" value="KAI3796755.1"/>
    <property type="molecule type" value="Genomic_DNA"/>
</dbReference>
<sequence length="139" mass="14962">MVFSTYRGRTEGSAGDSVGVKEAPATGLLHVQVLPNLSPPSLEFSCRFECCKASCFVSSFLPKKKSSPIQVIKEIIPCSTLSFAGLTLRSEDISAAAEAWPVGLFGLVSILLFTPNLSRIILQLHLQPQEFVTGVALFC</sequence>
<organism evidence="1 2">
    <name type="scientific">Smallanthus sonchifolius</name>
    <dbReference type="NCBI Taxonomy" id="185202"/>
    <lineage>
        <taxon>Eukaryota</taxon>
        <taxon>Viridiplantae</taxon>
        <taxon>Streptophyta</taxon>
        <taxon>Embryophyta</taxon>
        <taxon>Tracheophyta</taxon>
        <taxon>Spermatophyta</taxon>
        <taxon>Magnoliopsida</taxon>
        <taxon>eudicotyledons</taxon>
        <taxon>Gunneridae</taxon>
        <taxon>Pentapetalae</taxon>
        <taxon>asterids</taxon>
        <taxon>campanulids</taxon>
        <taxon>Asterales</taxon>
        <taxon>Asteraceae</taxon>
        <taxon>Asteroideae</taxon>
        <taxon>Heliantheae alliance</taxon>
        <taxon>Millerieae</taxon>
        <taxon>Smallanthus</taxon>
    </lineage>
</organism>
<name>A0ACB9HM15_9ASTR</name>
<reference evidence="2" key="1">
    <citation type="journal article" date="2022" name="Mol. Ecol. Resour.">
        <title>The genomes of chicory, endive, great burdock and yacon provide insights into Asteraceae palaeo-polyploidization history and plant inulin production.</title>
        <authorList>
            <person name="Fan W."/>
            <person name="Wang S."/>
            <person name="Wang H."/>
            <person name="Wang A."/>
            <person name="Jiang F."/>
            <person name="Liu H."/>
            <person name="Zhao H."/>
            <person name="Xu D."/>
            <person name="Zhang Y."/>
        </authorList>
    </citation>
    <scope>NUCLEOTIDE SEQUENCE [LARGE SCALE GENOMIC DNA]</scope>
    <source>
        <strain evidence="2">cv. Yunnan</strain>
    </source>
</reference>
<keyword evidence="2" id="KW-1185">Reference proteome</keyword>
<reference evidence="1 2" key="2">
    <citation type="journal article" date="2022" name="Mol. Ecol. Resour.">
        <title>The genomes of chicory, endive, great burdock and yacon provide insights into Asteraceae paleo-polyploidization history and plant inulin production.</title>
        <authorList>
            <person name="Fan W."/>
            <person name="Wang S."/>
            <person name="Wang H."/>
            <person name="Wang A."/>
            <person name="Jiang F."/>
            <person name="Liu H."/>
            <person name="Zhao H."/>
            <person name="Xu D."/>
            <person name="Zhang Y."/>
        </authorList>
    </citation>
    <scope>NUCLEOTIDE SEQUENCE [LARGE SCALE GENOMIC DNA]</scope>
    <source>
        <strain evidence="2">cv. Yunnan</strain>
        <tissue evidence="1">Leaves</tissue>
    </source>
</reference>
<gene>
    <name evidence="1" type="ORF">L1987_39439</name>
</gene>
<evidence type="ECO:0000313" key="2">
    <source>
        <dbReference type="Proteomes" id="UP001056120"/>
    </source>
</evidence>
<accession>A0ACB9HM15</accession>